<dbReference type="PATRIC" id="fig|74704.6.peg.2519"/>
<gene>
    <name evidence="2" type="ORF">UF66_2418</name>
</gene>
<dbReference type="Pfam" id="PF17259">
    <property type="entry name" value="DUF5325"/>
    <property type="match status" value="1"/>
</dbReference>
<dbReference type="EMBL" id="LAKJ01000008">
    <property type="protein sequence ID" value="KKI64466.1"/>
    <property type="molecule type" value="Genomic_DNA"/>
</dbReference>
<name>A0A0M2NXK0_STACC</name>
<sequence length="63" mass="7334">MQQKKSKSIFWVLAIIAVILLLLFSFSIAATNVPMMILTFILFIATFGYGFTLKKKYRENNWL</sequence>
<evidence type="ECO:0000313" key="2">
    <source>
        <dbReference type="EMBL" id="KKI64466.1"/>
    </source>
</evidence>
<dbReference type="GeneID" id="58097875"/>
<accession>A0A0M2NXK0</accession>
<dbReference type="Proteomes" id="UP000034455">
    <property type="component" value="Unassembled WGS sequence"/>
</dbReference>
<organism evidence="2 3">
    <name type="scientific">Staphylococcus cohnii subsp. cohnii</name>
    <dbReference type="NCBI Taxonomy" id="74704"/>
    <lineage>
        <taxon>Bacteria</taxon>
        <taxon>Bacillati</taxon>
        <taxon>Bacillota</taxon>
        <taxon>Bacilli</taxon>
        <taxon>Bacillales</taxon>
        <taxon>Staphylococcaceae</taxon>
        <taxon>Staphylococcus</taxon>
        <taxon>Staphylococcus cohnii species complex</taxon>
    </lineage>
</organism>
<keyword evidence="1" id="KW-0472">Membrane</keyword>
<evidence type="ECO:0000256" key="1">
    <source>
        <dbReference type="SAM" id="Phobius"/>
    </source>
</evidence>
<dbReference type="InterPro" id="IPR035211">
    <property type="entry name" value="DUF5325"/>
</dbReference>
<feature type="transmembrane region" description="Helical" evidence="1">
    <location>
        <begin position="9"/>
        <end position="29"/>
    </location>
</feature>
<keyword evidence="1" id="KW-0812">Transmembrane</keyword>
<dbReference type="RefSeq" id="WP_019469262.1">
    <property type="nucleotide sequence ID" value="NZ_BKAS01000004.1"/>
</dbReference>
<evidence type="ECO:0000313" key="3">
    <source>
        <dbReference type="Proteomes" id="UP000034455"/>
    </source>
</evidence>
<comment type="caution">
    <text evidence="2">The sequence shown here is derived from an EMBL/GenBank/DDBJ whole genome shotgun (WGS) entry which is preliminary data.</text>
</comment>
<evidence type="ECO:0008006" key="4">
    <source>
        <dbReference type="Google" id="ProtNLM"/>
    </source>
</evidence>
<proteinExistence type="predicted"/>
<dbReference type="AlphaFoldDB" id="A0A0M2NXK0"/>
<feature type="transmembrane region" description="Helical" evidence="1">
    <location>
        <begin position="35"/>
        <end position="53"/>
    </location>
</feature>
<keyword evidence="1" id="KW-1133">Transmembrane helix</keyword>
<reference evidence="2 3" key="1">
    <citation type="submission" date="2015-03" db="EMBL/GenBank/DDBJ databases">
        <title>Genome Assembly of Staphylococcus cohnii subsp. cohnii strain G22B2.</title>
        <authorList>
            <person name="Nair G."/>
            <person name="Kaur G."/>
            <person name="Khatri I."/>
            <person name="Singh N.K."/>
            <person name="Sathyabama S."/>
            <person name="Maurya S.K."/>
            <person name="Subramanian S."/>
            <person name="Agrewala J.N."/>
            <person name="Mayilraj S."/>
        </authorList>
    </citation>
    <scope>NUCLEOTIDE SEQUENCE [LARGE SCALE GENOMIC DNA]</scope>
    <source>
        <strain evidence="2 3">G22B2</strain>
    </source>
</reference>
<protein>
    <recommendedName>
        <fullName evidence="4">YlaF family protein</fullName>
    </recommendedName>
</protein>